<dbReference type="EMBL" id="FQ790338">
    <property type="protein sequence ID" value="CCD51907.1"/>
    <property type="molecule type" value="Genomic_DNA"/>
</dbReference>
<organism evidence="1 2">
    <name type="scientific">Botryotinia fuckeliana (strain T4)</name>
    <name type="common">Noble rot fungus</name>
    <name type="synonym">Botrytis cinerea</name>
    <dbReference type="NCBI Taxonomy" id="999810"/>
    <lineage>
        <taxon>Eukaryota</taxon>
        <taxon>Fungi</taxon>
        <taxon>Dikarya</taxon>
        <taxon>Ascomycota</taxon>
        <taxon>Pezizomycotina</taxon>
        <taxon>Leotiomycetes</taxon>
        <taxon>Helotiales</taxon>
        <taxon>Sclerotiniaceae</taxon>
        <taxon>Botrytis</taxon>
    </lineage>
</organism>
<reference evidence="2" key="1">
    <citation type="journal article" date="2011" name="PLoS Genet.">
        <title>Genomic analysis of the necrotrophic fungal pathogens Sclerotinia sclerotiorum and Botrytis cinerea.</title>
        <authorList>
            <person name="Amselem J."/>
            <person name="Cuomo C.A."/>
            <person name="van Kan J.A."/>
            <person name="Viaud M."/>
            <person name="Benito E.P."/>
            <person name="Couloux A."/>
            <person name="Coutinho P.M."/>
            <person name="de Vries R.P."/>
            <person name="Dyer P.S."/>
            <person name="Fillinger S."/>
            <person name="Fournier E."/>
            <person name="Gout L."/>
            <person name="Hahn M."/>
            <person name="Kohn L."/>
            <person name="Lapalu N."/>
            <person name="Plummer K.M."/>
            <person name="Pradier J.M."/>
            <person name="Quevillon E."/>
            <person name="Sharon A."/>
            <person name="Simon A."/>
            <person name="ten Have A."/>
            <person name="Tudzynski B."/>
            <person name="Tudzynski P."/>
            <person name="Wincker P."/>
            <person name="Andrew M."/>
            <person name="Anthouard V."/>
            <person name="Beever R.E."/>
            <person name="Beffa R."/>
            <person name="Benoit I."/>
            <person name="Bouzid O."/>
            <person name="Brault B."/>
            <person name="Chen Z."/>
            <person name="Choquer M."/>
            <person name="Collemare J."/>
            <person name="Cotton P."/>
            <person name="Danchin E.G."/>
            <person name="Da Silva C."/>
            <person name="Gautier A."/>
            <person name="Giraud C."/>
            <person name="Giraud T."/>
            <person name="Gonzalez C."/>
            <person name="Grossetete S."/>
            <person name="Guldener U."/>
            <person name="Henrissat B."/>
            <person name="Howlett B.J."/>
            <person name="Kodira C."/>
            <person name="Kretschmer M."/>
            <person name="Lappartient A."/>
            <person name="Leroch M."/>
            <person name="Levis C."/>
            <person name="Mauceli E."/>
            <person name="Neuveglise C."/>
            <person name="Oeser B."/>
            <person name="Pearson M."/>
            <person name="Poulain J."/>
            <person name="Poussereau N."/>
            <person name="Quesneville H."/>
            <person name="Rascle C."/>
            <person name="Schumacher J."/>
            <person name="Segurens B."/>
            <person name="Sexton A."/>
            <person name="Silva E."/>
            <person name="Sirven C."/>
            <person name="Soanes D.M."/>
            <person name="Talbot N.J."/>
            <person name="Templeton M."/>
            <person name="Yandava C."/>
            <person name="Yarden O."/>
            <person name="Zeng Q."/>
            <person name="Rollins J.A."/>
            <person name="Lebrun M.H."/>
            <person name="Dickman M."/>
        </authorList>
    </citation>
    <scope>NUCLEOTIDE SEQUENCE [LARGE SCALE GENOMIC DNA]</scope>
    <source>
        <strain evidence="2">T4</strain>
    </source>
</reference>
<protein>
    <submittedName>
        <fullName evidence="1">Uncharacterized protein</fullName>
    </submittedName>
</protein>
<sequence>MMIRSYDQRPNTEEPIVEMRLDAQCRSSNCTPETLKA</sequence>
<proteinExistence type="predicted"/>
<gene>
    <name evidence="1" type="ORF">BofuT4_uP084310.1</name>
</gene>
<dbReference type="AlphaFoldDB" id="G2YJJ0"/>
<evidence type="ECO:0000313" key="1">
    <source>
        <dbReference type="EMBL" id="CCD51907.1"/>
    </source>
</evidence>
<name>G2YJJ0_BOTF4</name>
<dbReference type="InParanoid" id="G2YJJ0"/>
<dbReference type="Proteomes" id="UP000008177">
    <property type="component" value="Unplaced contigs"/>
</dbReference>
<evidence type="ECO:0000313" key="2">
    <source>
        <dbReference type="Proteomes" id="UP000008177"/>
    </source>
</evidence>
<accession>G2YJJ0</accession>
<dbReference type="HOGENOM" id="CLU_3350984_0_0_1"/>